<keyword evidence="2" id="KW-0547">Nucleotide-binding</keyword>
<feature type="domain" description="ABC transporter" evidence="4">
    <location>
        <begin position="6"/>
        <end position="235"/>
    </location>
</feature>
<dbReference type="GO" id="GO:0005524">
    <property type="term" value="F:ATP binding"/>
    <property type="evidence" value="ECO:0007669"/>
    <property type="project" value="UniProtKB-KW"/>
</dbReference>
<keyword evidence="3 5" id="KW-0067">ATP-binding</keyword>
<dbReference type="GO" id="GO:0016887">
    <property type="term" value="F:ATP hydrolysis activity"/>
    <property type="evidence" value="ECO:0007669"/>
    <property type="project" value="InterPro"/>
</dbReference>
<dbReference type="EMBL" id="CP127294">
    <property type="protein sequence ID" value="WIX75036.1"/>
    <property type="molecule type" value="Genomic_DNA"/>
</dbReference>
<name>A0A9Y2I9S6_9PSEU</name>
<accession>A0A9Y2I9S6</accession>
<dbReference type="PANTHER" id="PTHR42788:SF13">
    <property type="entry name" value="ALIPHATIC SULFONATES IMPORT ATP-BINDING PROTEIN SSUB"/>
    <property type="match status" value="1"/>
</dbReference>
<dbReference type="SMART" id="SM00382">
    <property type="entry name" value="AAA"/>
    <property type="match status" value="1"/>
</dbReference>
<dbReference type="PANTHER" id="PTHR42788">
    <property type="entry name" value="TAURINE IMPORT ATP-BINDING PROTEIN-RELATED"/>
    <property type="match status" value="1"/>
</dbReference>
<keyword evidence="6" id="KW-1185">Reference proteome</keyword>
<dbReference type="InterPro" id="IPR003439">
    <property type="entry name" value="ABC_transporter-like_ATP-bd"/>
</dbReference>
<dbReference type="InterPro" id="IPR050166">
    <property type="entry name" value="ABC_transporter_ATP-bind"/>
</dbReference>
<dbReference type="AlphaFoldDB" id="A0A9Y2I9S6"/>
<dbReference type="KEGG" id="acab:QRX50_26110"/>
<evidence type="ECO:0000256" key="1">
    <source>
        <dbReference type="ARBA" id="ARBA00022448"/>
    </source>
</evidence>
<sequence length="262" mass="28570">MSDVVISATGVERTFVSRGHAVHALGPVDLTVERGQFVAIVGPSGCGKSTLLRIVAGLAAPSAGEIVIDRADADSPLCSMVFQDYGIFPWKTVLANVRLPLDIAGVSRPRADEVARDWIERAGVAGFESAYPATLSGGMRQRVALARAFVANPEILLMDEPFAALDAQLRLVLQQELLRVWEAHRRTILFVTHAIDEALLLADRVVVMSSRPGRILDDIEVPFARPRTRAARSAAEFGALEDHIWRLLKGEVEEREHAHDVA</sequence>
<dbReference type="Pfam" id="PF00005">
    <property type="entry name" value="ABC_tran"/>
    <property type="match status" value="1"/>
</dbReference>
<dbReference type="PROSITE" id="PS00211">
    <property type="entry name" value="ABC_TRANSPORTER_1"/>
    <property type="match status" value="1"/>
</dbReference>
<reference evidence="5 6" key="1">
    <citation type="submission" date="2023-06" db="EMBL/GenBank/DDBJ databases">
        <authorList>
            <person name="Oyuntsetseg B."/>
            <person name="Kim S.B."/>
        </authorList>
    </citation>
    <scope>NUCLEOTIDE SEQUENCE [LARGE SCALE GENOMIC DNA]</scope>
    <source>
        <strain evidence="5 6">2-15</strain>
    </source>
</reference>
<dbReference type="InterPro" id="IPR027417">
    <property type="entry name" value="P-loop_NTPase"/>
</dbReference>
<evidence type="ECO:0000256" key="2">
    <source>
        <dbReference type="ARBA" id="ARBA00022741"/>
    </source>
</evidence>
<evidence type="ECO:0000259" key="4">
    <source>
        <dbReference type="PROSITE" id="PS50893"/>
    </source>
</evidence>
<organism evidence="5 6">
    <name type="scientific">Amycolatopsis carbonis</name>
    <dbReference type="NCBI Taxonomy" id="715471"/>
    <lineage>
        <taxon>Bacteria</taxon>
        <taxon>Bacillati</taxon>
        <taxon>Actinomycetota</taxon>
        <taxon>Actinomycetes</taxon>
        <taxon>Pseudonocardiales</taxon>
        <taxon>Pseudonocardiaceae</taxon>
        <taxon>Amycolatopsis</taxon>
    </lineage>
</organism>
<evidence type="ECO:0000313" key="5">
    <source>
        <dbReference type="EMBL" id="WIX75036.1"/>
    </source>
</evidence>
<dbReference type="InterPro" id="IPR017871">
    <property type="entry name" value="ABC_transporter-like_CS"/>
</dbReference>
<keyword evidence="1" id="KW-0813">Transport</keyword>
<dbReference type="InterPro" id="IPR003593">
    <property type="entry name" value="AAA+_ATPase"/>
</dbReference>
<dbReference type="RefSeq" id="WP_285965813.1">
    <property type="nucleotide sequence ID" value="NZ_CP127294.1"/>
</dbReference>
<evidence type="ECO:0000256" key="3">
    <source>
        <dbReference type="ARBA" id="ARBA00022840"/>
    </source>
</evidence>
<gene>
    <name evidence="5" type="ORF">QRX50_26110</name>
</gene>
<dbReference type="Proteomes" id="UP001236014">
    <property type="component" value="Chromosome"/>
</dbReference>
<dbReference type="PROSITE" id="PS50893">
    <property type="entry name" value="ABC_TRANSPORTER_2"/>
    <property type="match status" value="1"/>
</dbReference>
<evidence type="ECO:0000313" key="6">
    <source>
        <dbReference type="Proteomes" id="UP001236014"/>
    </source>
</evidence>
<dbReference type="CDD" id="cd03293">
    <property type="entry name" value="ABC_NrtD_SsuB_transporters"/>
    <property type="match status" value="1"/>
</dbReference>
<dbReference type="Gene3D" id="3.40.50.300">
    <property type="entry name" value="P-loop containing nucleotide triphosphate hydrolases"/>
    <property type="match status" value="1"/>
</dbReference>
<protein>
    <submittedName>
        <fullName evidence="5">ABC transporter ATP-binding protein</fullName>
    </submittedName>
</protein>
<dbReference type="SUPFAM" id="SSF52540">
    <property type="entry name" value="P-loop containing nucleoside triphosphate hydrolases"/>
    <property type="match status" value="1"/>
</dbReference>
<proteinExistence type="predicted"/>